<dbReference type="Gene3D" id="1.10.530.10">
    <property type="match status" value="1"/>
</dbReference>
<dbReference type="RefSeq" id="WP_188549987.1">
    <property type="nucleotide sequence ID" value="NZ_BMFY01000004.1"/>
</dbReference>
<dbReference type="Pfam" id="PF13406">
    <property type="entry name" value="SLT_2"/>
    <property type="match status" value="1"/>
</dbReference>
<evidence type="ECO:0000313" key="3">
    <source>
        <dbReference type="Proteomes" id="UP000616114"/>
    </source>
</evidence>
<dbReference type="SUPFAM" id="SSF53955">
    <property type="entry name" value="Lysozyme-like"/>
    <property type="match status" value="1"/>
</dbReference>
<dbReference type="InterPro" id="IPR043426">
    <property type="entry name" value="MltB-like"/>
</dbReference>
<evidence type="ECO:0000313" key="2">
    <source>
        <dbReference type="EMBL" id="GGA10484.1"/>
    </source>
</evidence>
<protein>
    <recommendedName>
        <fullName evidence="1">Transglycosylase SLT domain-containing protein</fullName>
    </recommendedName>
</protein>
<proteinExistence type="predicted"/>
<organism evidence="2 3">
    <name type="scientific">Sediminivirga luteola</name>
    <dbReference type="NCBI Taxonomy" id="1774748"/>
    <lineage>
        <taxon>Bacteria</taxon>
        <taxon>Bacillati</taxon>
        <taxon>Actinomycetota</taxon>
        <taxon>Actinomycetes</taxon>
        <taxon>Micrococcales</taxon>
        <taxon>Brevibacteriaceae</taxon>
        <taxon>Sediminivirga</taxon>
    </lineage>
</organism>
<dbReference type="GO" id="GO:0009253">
    <property type="term" value="P:peptidoglycan catabolic process"/>
    <property type="evidence" value="ECO:0007669"/>
    <property type="project" value="TreeGrafter"/>
</dbReference>
<feature type="domain" description="Transglycosylase SLT" evidence="1">
    <location>
        <begin position="177"/>
        <end position="234"/>
    </location>
</feature>
<gene>
    <name evidence="2" type="ORF">GCM10011333_11580</name>
</gene>
<reference evidence="2" key="2">
    <citation type="submission" date="2020-09" db="EMBL/GenBank/DDBJ databases">
        <authorList>
            <person name="Sun Q."/>
            <person name="Zhou Y."/>
        </authorList>
    </citation>
    <scope>NUCLEOTIDE SEQUENCE</scope>
    <source>
        <strain evidence="2">CGMCC 1.12785</strain>
    </source>
</reference>
<dbReference type="AlphaFoldDB" id="A0A8J2TX68"/>
<dbReference type="PANTHER" id="PTHR30163:SF8">
    <property type="entry name" value="LYTIC MUREIN TRANSGLYCOSYLASE"/>
    <property type="match status" value="1"/>
</dbReference>
<reference evidence="2" key="1">
    <citation type="journal article" date="2014" name="Int. J. Syst. Evol. Microbiol.">
        <title>Complete genome sequence of Corynebacterium casei LMG S-19264T (=DSM 44701T), isolated from a smear-ripened cheese.</title>
        <authorList>
            <consortium name="US DOE Joint Genome Institute (JGI-PGF)"/>
            <person name="Walter F."/>
            <person name="Albersmeier A."/>
            <person name="Kalinowski J."/>
            <person name="Ruckert C."/>
        </authorList>
    </citation>
    <scope>NUCLEOTIDE SEQUENCE</scope>
    <source>
        <strain evidence="2">CGMCC 1.12785</strain>
    </source>
</reference>
<dbReference type="PANTHER" id="PTHR30163">
    <property type="entry name" value="MEMBRANE-BOUND LYTIC MUREIN TRANSGLYCOSYLASE B"/>
    <property type="match status" value="1"/>
</dbReference>
<dbReference type="InterPro" id="IPR023346">
    <property type="entry name" value="Lysozyme-like_dom_sf"/>
</dbReference>
<name>A0A8J2TX68_9MICO</name>
<dbReference type="GO" id="GO:0008933">
    <property type="term" value="F:peptidoglycan lytic transglycosylase activity"/>
    <property type="evidence" value="ECO:0007669"/>
    <property type="project" value="TreeGrafter"/>
</dbReference>
<dbReference type="Proteomes" id="UP000616114">
    <property type="component" value="Unassembled WGS sequence"/>
</dbReference>
<dbReference type="CDD" id="cd13399">
    <property type="entry name" value="Slt35-like"/>
    <property type="match status" value="1"/>
</dbReference>
<dbReference type="EMBL" id="BMFY01000004">
    <property type="protein sequence ID" value="GGA10484.1"/>
    <property type="molecule type" value="Genomic_DNA"/>
</dbReference>
<keyword evidence="3" id="KW-1185">Reference proteome</keyword>
<sequence length="258" mass="26879">MSRGRVAGLVTALLLVAASFLALVFALGVVASRYLGSPAQDGQAQAPRIVDEAPPVLVAGEESSGVPDAGDSGSELSAWREETAQLLGIPERVLRAYLDASAWAAEEFPECRLGWNTLAGIGAVESHHGTLGGASIDEDGFVVGEIIGPALDGSGDFALVEDTDGGELDGDPVYDRAVGPMQFLPETFSRYGVDGNGDGRADPNQIDDAAHSAANYLCAADRDLSTDEGWQRAILAYNASYDYVGRVHAEAARIAEAV</sequence>
<accession>A0A8J2TX68</accession>
<evidence type="ECO:0000259" key="1">
    <source>
        <dbReference type="Pfam" id="PF13406"/>
    </source>
</evidence>
<dbReference type="InterPro" id="IPR031304">
    <property type="entry name" value="SLT_2"/>
</dbReference>
<comment type="caution">
    <text evidence="2">The sequence shown here is derived from an EMBL/GenBank/DDBJ whole genome shotgun (WGS) entry which is preliminary data.</text>
</comment>